<dbReference type="CDD" id="cd06008">
    <property type="entry name" value="NF-X1-zinc-finger"/>
    <property type="match status" value="1"/>
</dbReference>
<keyword evidence="3" id="KW-0863">Zinc-finger</keyword>
<dbReference type="FunFam" id="3.40.50.300:FF:000742">
    <property type="entry name" value="NFX1-type zinc finger-containing protein 1"/>
    <property type="match status" value="1"/>
</dbReference>
<evidence type="ECO:0000256" key="1">
    <source>
        <dbReference type="ARBA" id="ARBA00022723"/>
    </source>
</evidence>
<keyword evidence="1" id="KW-0479">Metal-binding</keyword>
<dbReference type="Proteomes" id="UP000499080">
    <property type="component" value="Unassembled WGS sequence"/>
</dbReference>
<evidence type="ECO:0000256" key="2">
    <source>
        <dbReference type="ARBA" id="ARBA00022737"/>
    </source>
</evidence>
<dbReference type="PANTHER" id="PTHR10887">
    <property type="entry name" value="DNA2/NAM7 HELICASE FAMILY"/>
    <property type="match status" value="1"/>
</dbReference>
<sequence length="1910" mass="219312">MGPIIYGRPVLDLQMTLRGRNAVFSHLPTADVDLEAEDSKCDEKIAYFSRKRRNHRKPKADMRANIPKCSTVNSLARKQSKAKNKGSSSYDPPPRKYPQNSLSSFHMKDLLQDNNTLSSENSENPDNKYSFKSSKHNGAVPKQRVTCLPLNGLQGLIQKSADEIVRTILHKENGFILALEGNFNRDCIAYILVALGKAVSSDINKDVATMLNIISSNNLFLVNVQQYLVSFQAHKPDGFHLDAVVCLIRFLLKFQICLPSNACDILIMLLPLLKETCEKYLSQNEEMYSEAVGMLQELEELNASVLNKYSPSQIKETSRNEKLQLLDPPEDYRSIPVLPNEVDIRQPCAFLRPSVIKGQYQNTEHYLDVQYRLLREDYVRPLREGITEYLIFKDRKKSLKRIKDIKVYPHVQIIKQEFVNGELLHMAYINDKKFAKIKWESSKRLLSKSLLCLSSDNFKTLLFATVARRDPKELTKGLLFLRFEELTDEVLNLDPSRNFVVIETSAYFEAYRYNLDALLELKDDTLPMKRYIVETQKTVLKPQYLNDTVSYDMRPVLLPLSEASRRREIGKICSDYIYPNNVPERLKNVTVLNDKLWPTCSDLNLDPSQYAALKAAITKEFAIIQGPPGTGKTYVGLRIAQLLLHNVDKWQCKANPSPILVVCCTNHALDQFLEGILTFTEAIVRIGSRGTNEAVSSFQINSLKKNMRRNKKVPGVIFRNISQQMDVLQGLKASVDDIKHIIAKSYTAILSEEVLKECMDSAHYCSLTSKIPYRNYNFLIYHWLLGIEVREKIVPASSKQTLFSEWNISLSNDDEVGEFFSAAGDIDSEGEADIEHIEAQREINPDEFAGVSYDIPLYKDKLDSILELQDGWEFVGGNKGLNDYVYACLSDTQVMDENMVKTIKDVWALSFVEKWSLYKFWLELFIRKKKERITELHQEIREKYNKLQEMRTQEDLYVCKKALVVGMTTTGAAKYRHIVQHLNPRILIVEEAAEILESHIVTSLTRGTQHLILIGDHQQLRPNPTVHLLATKYGMNISLFERMVENGLDCYKLETQHRMRPEIASLLVPYIYTKLQNHESVKTFGNIKGVANNVFFVNHSYSELQENDSKSKVNVHEVNFMLKFCKYLLMQGYKPSQITVLTTYSGQLFQFKKSPLRRALEEVRFTVVDNFQGEESDIVLISFVRSNEEGQIGFLKISNRVCVALSRARKGLYCIGNFSLLAEKSNLWKNIIKTLEDSKAIGPSISLMCQNHPDTSRAVANDSDFDLVPEGGCTQQCNFRLLCGHQCSLKCHPYDPKHEDIHCPKPCAKQCSEGHLCTMKCYEECPPCVFLLPKTIKVCGHTIEVPCHRLKKVTPCTEPCEKLLPCGHQCRRNCGEPCTKECFVKVPIKSSICSHEVNIECSRSKDLELMRMKCQEPCGTELPCGHKCQGKCGSCYQGRLHVICMEPCTRILICGHTCKSLCYRNCPPCKETCEKYCVHKKCPKLCGEPCEKCREPCEWSCSHKKCTRLCSELCNRTICNEPCPKILKCKHPCIGICGELCPTECRTCDKEKVEEGCFGRQVKADAMFVCLEDCRHIFEVNGLRHWMTKNNPGRNEIRLKTCPTCNTVIRNSLHFERKVESSFKNMEKIKIAVAGNKNYNNKLKEVLLKRTRNECFHFITRFPSSSTTFRTGWKQLKEALESKKKREIKELFTMQNMMNIMKVWPSHSMDVFRVRVLDSVCYQINKKTTEKLKDYIKLNEMWLDSFITKRFLIASEQQLKDLMWEVHRLKLVDELHRLMTKVPSDSEAHVHVNKLMHLVLTYSPFREAQLIKFISELQNVSKYVPSSSSNVSELQRQPVLTIMSLSDGHWFLCEKGHAYSVVKCSSTTQESKCCECDRKIIDLKSLIPKPYQPPKWPTQHRERRPRAGRS</sequence>
<dbReference type="InterPro" id="IPR045055">
    <property type="entry name" value="DNA2/NAM7-like"/>
</dbReference>
<dbReference type="InterPro" id="IPR041677">
    <property type="entry name" value="DNA2/NAM7_AAA_11"/>
</dbReference>
<keyword evidence="9" id="KW-1185">Reference proteome</keyword>
<evidence type="ECO:0000313" key="9">
    <source>
        <dbReference type="Proteomes" id="UP000499080"/>
    </source>
</evidence>
<evidence type="ECO:0000259" key="7">
    <source>
        <dbReference type="PROSITE" id="PS00652"/>
    </source>
</evidence>
<dbReference type="Pfam" id="PF13086">
    <property type="entry name" value="AAA_11"/>
    <property type="match status" value="2"/>
</dbReference>
<dbReference type="Pfam" id="PF13087">
    <property type="entry name" value="AAA_12"/>
    <property type="match status" value="1"/>
</dbReference>
<feature type="compositionally biased region" description="Basic residues" evidence="6">
    <location>
        <begin position="1901"/>
        <end position="1910"/>
    </location>
</feature>
<dbReference type="OrthoDB" id="6429945at2759"/>
<gene>
    <name evidence="8" type="primary">Znfx1_1</name>
    <name evidence="8" type="ORF">AVEN_100829_1</name>
</gene>
<dbReference type="PROSITE" id="PS00652">
    <property type="entry name" value="TNFR_NGFR_1"/>
    <property type="match status" value="1"/>
</dbReference>
<proteinExistence type="predicted"/>
<dbReference type="InterPro" id="IPR027417">
    <property type="entry name" value="P-loop_NTPase"/>
</dbReference>
<dbReference type="PANTHER" id="PTHR10887:SF341">
    <property type="entry name" value="NFX1-TYPE ZINC FINGER-CONTAINING PROTEIN 1"/>
    <property type="match status" value="1"/>
</dbReference>
<dbReference type="InterPro" id="IPR001368">
    <property type="entry name" value="TNFR/NGFR_Cys_rich_reg"/>
</dbReference>
<dbReference type="GO" id="GO:0031048">
    <property type="term" value="P:regulatory ncRNA-mediated heterochromatin formation"/>
    <property type="evidence" value="ECO:0007669"/>
    <property type="project" value="TreeGrafter"/>
</dbReference>
<dbReference type="InterPro" id="IPR057373">
    <property type="entry name" value="ZNFX1"/>
</dbReference>
<dbReference type="Gene3D" id="3.40.50.300">
    <property type="entry name" value="P-loop containing nucleotide triphosphate hydrolases"/>
    <property type="match status" value="3"/>
</dbReference>
<comment type="caution">
    <text evidence="8">The sequence shown here is derived from an EMBL/GenBank/DDBJ whole genome shotgun (WGS) entry which is preliminary data.</text>
</comment>
<evidence type="ECO:0000313" key="8">
    <source>
        <dbReference type="EMBL" id="GBL83940.1"/>
    </source>
</evidence>
<evidence type="ECO:0000256" key="5">
    <source>
        <dbReference type="SAM" id="Coils"/>
    </source>
</evidence>
<keyword evidence="4" id="KW-0862">Zinc</keyword>
<dbReference type="SMART" id="SM00438">
    <property type="entry name" value="ZnF_NFX"/>
    <property type="match status" value="5"/>
</dbReference>
<dbReference type="Pfam" id="PF25396">
    <property type="entry name" value="ZNFX1"/>
    <property type="match status" value="1"/>
</dbReference>
<feature type="region of interest" description="Disordered" evidence="6">
    <location>
        <begin position="115"/>
        <end position="137"/>
    </location>
</feature>
<evidence type="ECO:0000256" key="4">
    <source>
        <dbReference type="ARBA" id="ARBA00022833"/>
    </source>
</evidence>
<dbReference type="CDD" id="cd18808">
    <property type="entry name" value="SF1_C_Upf1"/>
    <property type="match status" value="1"/>
</dbReference>
<dbReference type="GO" id="GO:0031380">
    <property type="term" value="C:nuclear RNA-directed RNA polymerase complex"/>
    <property type="evidence" value="ECO:0007669"/>
    <property type="project" value="TreeGrafter"/>
</dbReference>
<dbReference type="SUPFAM" id="SSF52540">
    <property type="entry name" value="P-loop containing nucleoside triphosphate hydrolases"/>
    <property type="match status" value="1"/>
</dbReference>
<evidence type="ECO:0000256" key="3">
    <source>
        <dbReference type="ARBA" id="ARBA00022771"/>
    </source>
</evidence>
<feature type="compositionally biased region" description="Polar residues" evidence="6">
    <location>
        <begin position="68"/>
        <end position="77"/>
    </location>
</feature>
<keyword evidence="2" id="KW-0677">Repeat</keyword>
<feature type="region of interest" description="Disordered" evidence="6">
    <location>
        <begin position="52"/>
        <end position="101"/>
    </location>
</feature>
<name>A0A4Y2AVQ4_ARAVE</name>
<dbReference type="GO" id="GO:0008270">
    <property type="term" value="F:zinc ion binding"/>
    <property type="evidence" value="ECO:0007669"/>
    <property type="project" value="UniProtKB-KW"/>
</dbReference>
<dbReference type="InterPro" id="IPR041679">
    <property type="entry name" value="DNA2/NAM7-like_C"/>
</dbReference>
<accession>A0A4Y2AVQ4</accession>
<feature type="region of interest" description="Disordered" evidence="6">
    <location>
        <begin position="1888"/>
        <end position="1910"/>
    </location>
</feature>
<dbReference type="EMBL" id="BGPR01000035">
    <property type="protein sequence ID" value="GBL83940.1"/>
    <property type="molecule type" value="Genomic_DNA"/>
</dbReference>
<reference evidence="8 9" key="1">
    <citation type="journal article" date="2019" name="Sci. Rep.">
        <title>Orb-weaving spider Araneus ventricosus genome elucidates the spidroin gene catalogue.</title>
        <authorList>
            <person name="Kono N."/>
            <person name="Nakamura H."/>
            <person name="Ohtoshi R."/>
            <person name="Moran D.A.P."/>
            <person name="Shinohara A."/>
            <person name="Yoshida Y."/>
            <person name="Fujiwara M."/>
            <person name="Mori M."/>
            <person name="Tomita M."/>
            <person name="Arakawa K."/>
        </authorList>
    </citation>
    <scope>NUCLEOTIDE SEQUENCE [LARGE SCALE GENOMIC DNA]</scope>
</reference>
<evidence type="ECO:0000256" key="6">
    <source>
        <dbReference type="SAM" id="MobiDB-lite"/>
    </source>
</evidence>
<dbReference type="InterPro" id="IPR000967">
    <property type="entry name" value="Znf_NFX1"/>
</dbReference>
<protein>
    <submittedName>
        <fullName evidence="8">NFX1-type zinc finger-containing protein 1</fullName>
    </submittedName>
</protein>
<keyword evidence="5" id="KW-0175">Coiled coil</keyword>
<organism evidence="8 9">
    <name type="scientific">Araneus ventricosus</name>
    <name type="common">Orbweaver spider</name>
    <name type="synonym">Epeira ventricosa</name>
    <dbReference type="NCBI Taxonomy" id="182803"/>
    <lineage>
        <taxon>Eukaryota</taxon>
        <taxon>Metazoa</taxon>
        <taxon>Ecdysozoa</taxon>
        <taxon>Arthropoda</taxon>
        <taxon>Chelicerata</taxon>
        <taxon>Arachnida</taxon>
        <taxon>Araneae</taxon>
        <taxon>Araneomorphae</taxon>
        <taxon>Entelegynae</taxon>
        <taxon>Araneoidea</taxon>
        <taxon>Araneidae</taxon>
        <taxon>Araneus</taxon>
    </lineage>
</organism>
<feature type="compositionally biased region" description="Polar residues" evidence="6">
    <location>
        <begin position="115"/>
        <end position="124"/>
    </location>
</feature>
<dbReference type="InterPro" id="IPR047187">
    <property type="entry name" value="SF1_C_Upf1"/>
</dbReference>
<feature type="coiled-coil region" evidence="5">
    <location>
        <begin position="926"/>
        <end position="953"/>
    </location>
</feature>
<dbReference type="GO" id="GO:0004386">
    <property type="term" value="F:helicase activity"/>
    <property type="evidence" value="ECO:0007669"/>
    <property type="project" value="InterPro"/>
</dbReference>
<feature type="domain" description="TNFR-Cys" evidence="7">
    <location>
        <begin position="1473"/>
        <end position="1514"/>
    </location>
</feature>